<sequence>MELLDMMALLERLVILEQSVHQVTPGADGLVGPSGDRGQSGGCDHCPPPRTAPGY</sequence>
<comment type="caution">
    <text evidence="2">The sequence shown here is derived from an EMBL/GenBank/DDBJ whole genome shotgun (WGS) entry which is preliminary data.</text>
</comment>
<keyword evidence="3" id="KW-1185">Reference proteome</keyword>
<accession>A0AAD5R1H5</accession>
<name>A0AAD5R1H5_PARTN</name>
<organism evidence="2 3">
    <name type="scientific">Parelaphostrongylus tenuis</name>
    <name type="common">Meningeal worm</name>
    <dbReference type="NCBI Taxonomy" id="148309"/>
    <lineage>
        <taxon>Eukaryota</taxon>
        <taxon>Metazoa</taxon>
        <taxon>Ecdysozoa</taxon>
        <taxon>Nematoda</taxon>
        <taxon>Chromadorea</taxon>
        <taxon>Rhabditida</taxon>
        <taxon>Rhabditina</taxon>
        <taxon>Rhabditomorpha</taxon>
        <taxon>Strongyloidea</taxon>
        <taxon>Metastrongylidae</taxon>
        <taxon>Parelaphostrongylus</taxon>
    </lineage>
</organism>
<feature type="region of interest" description="Disordered" evidence="1">
    <location>
        <begin position="24"/>
        <end position="55"/>
    </location>
</feature>
<reference evidence="2" key="1">
    <citation type="submission" date="2021-06" db="EMBL/GenBank/DDBJ databases">
        <title>Parelaphostrongylus tenuis whole genome reference sequence.</title>
        <authorList>
            <person name="Garwood T.J."/>
            <person name="Larsen P.A."/>
            <person name="Fountain-Jones N.M."/>
            <person name="Garbe J.R."/>
            <person name="Macchietto M.G."/>
            <person name="Kania S.A."/>
            <person name="Gerhold R.W."/>
            <person name="Richards J.E."/>
            <person name="Wolf T.M."/>
        </authorList>
    </citation>
    <scope>NUCLEOTIDE SEQUENCE</scope>
    <source>
        <strain evidence="2">MNPRO001-30</strain>
        <tissue evidence="2">Meninges</tissue>
    </source>
</reference>
<proteinExistence type="predicted"/>
<gene>
    <name evidence="2" type="ORF">KIN20_028848</name>
</gene>
<dbReference type="AlphaFoldDB" id="A0AAD5R1H5"/>
<evidence type="ECO:0000256" key="1">
    <source>
        <dbReference type="SAM" id="MobiDB-lite"/>
    </source>
</evidence>
<dbReference type="EMBL" id="JAHQIW010006015">
    <property type="protein sequence ID" value="KAJ1367845.1"/>
    <property type="molecule type" value="Genomic_DNA"/>
</dbReference>
<feature type="compositionally biased region" description="Pro residues" evidence="1">
    <location>
        <begin position="46"/>
        <end position="55"/>
    </location>
</feature>
<evidence type="ECO:0000313" key="2">
    <source>
        <dbReference type="EMBL" id="KAJ1367845.1"/>
    </source>
</evidence>
<protein>
    <submittedName>
        <fullName evidence="2">Uncharacterized protein</fullName>
    </submittedName>
</protein>
<evidence type="ECO:0000313" key="3">
    <source>
        <dbReference type="Proteomes" id="UP001196413"/>
    </source>
</evidence>
<dbReference type="Proteomes" id="UP001196413">
    <property type="component" value="Unassembled WGS sequence"/>
</dbReference>